<evidence type="ECO:0000256" key="1">
    <source>
        <dbReference type="ARBA" id="ARBA00022729"/>
    </source>
</evidence>
<dbReference type="SUPFAM" id="SSF63446">
    <property type="entry name" value="Type I dockerin domain"/>
    <property type="match status" value="1"/>
</dbReference>
<organism evidence="3 4">
    <name type="scientific">Pseudobacteroides cellulosolvens ATCC 35603 = DSM 2933</name>
    <dbReference type="NCBI Taxonomy" id="398512"/>
    <lineage>
        <taxon>Bacteria</taxon>
        <taxon>Bacillati</taxon>
        <taxon>Bacillota</taxon>
        <taxon>Clostridia</taxon>
        <taxon>Eubacteriales</taxon>
        <taxon>Oscillospiraceae</taxon>
        <taxon>Pseudobacteroides</taxon>
    </lineage>
</organism>
<dbReference type="Proteomes" id="UP000036923">
    <property type="component" value="Unassembled WGS sequence"/>
</dbReference>
<dbReference type="Pfam" id="PF00404">
    <property type="entry name" value="Dockerin_1"/>
    <property type="match status" value="1"/>
</dbReference>
<dbReference type="GO" id="GO:0000272">
    <property type="term" value="P:polysaccharide catabolic process"/>
    <property type="evidence" value="ECO:0007669"/>
    <property type="project" value="InterPro"/>
</dbReference>
<dbReference type="EMBL" id="LGTC01000001">
    <property type="protein sequence ID" value="KNY26398.1"/>
    <property type="molecule type" value="Genomic_DNA"/>
</dbReference>
<gene>
    <name evidence="3" type="ORF">Bccel_1660</name>
</gene>
<name>A0A0L6JL01_9FIRM</name>
<dbReference type="GO" id="GO:0004553">
    <property type="term" value="F:hydrolase activity, hydrolyzing O-glycosyl compounds"/>
    <property type="evidence" value="ECO:0007669"/>
    <property type="project" value="InterPro"/>
</dbReference>
<dbReference type="InterPro" id="IPR004843">
    <property type="entry name" value="Calcineurin-like_PHP"/>
</dbReference>
<dbReference type="InterPro" id="IPR029052">
    <property type="entry name" value="Metallo-depent_PP-like"/>
</dbReference>
<dbReference type="GO" id="GO:0003993">
    <property type="term" value="F:acid phosphatase activity"/>
    <property type="evidence" value="ECO:0007669"/>
    <property type="project" value="InterPro"/>
</dbReference>
<dbReference type="AlphaFoldDB" id="A0A0L6JL01"/>
<dbReference type="InterPro" id="IPR008969">
    <property type="entry name" value="CarboxyPept-like_regulatory"/>
</dbReference>
<dbReference type="SUPFAM" id="SSF49363">
    <property type="entry name" value="Purple acid phosphatase, N-terminal domain"/>
    <property type="match status" value="1"/>
</dbReference>
<dbReference type="PANTHER" id="PTHR22953:SF153">
    <property type="entry name" value="PURPLE ACID PHOSPHATASE"/>
    <property type="match status" value="1"/>
</dbReference>
<dbReference type="InterPro" id="IPR016134">
    <property type="entry name" value="Dockerin_dom"/>
</dbReference>
<dbReference type="Gene3D" id="2.60.40.4130">
    <property type="match status" value="1"/>
</dbReference>
<dbReference type="InterPro" id="IPR039331">
    <property type="entry name" value="PAPs-like"/>
</dbReference>
<accession>A0A0L6JL01</accession>
<reference evidence="4" key="1">
    <citation type="submission" date="2015-07" db="EMBL/GenBank/DDBJ databases">
        <title>Near-Complete Genome Sequence of the Cellulolytic Bacterium Bacteroides (Pseudobacteroides) cellulosolvens ATCC 35603.</title>
        <authorList>
            <person name="Dassa B."/>
            <person name="Utturkar S.M."/>
            <person name="Klingeman D.M."/>
            <person name="Hurt R.A."/>
            <person name="Keller M."/>
            <person name="Xu J."/>
            <person name="Reddy Y.H.K."/>
            <person name="Borovok I."/>
            <person name="Grinberg I.R."/>
            <person name="Lamed R."/>
            <person name="Zhivin O."/>
            <person name="Bayer E.A."/>
            <person name="Brown S.D."/>
        </authorList>
    </citation>
    <scope>NUCLEOTIDE SEQUENCE [LARGE SCALE GENOMIC DNA]</scope>
    <source>
        <strain evidence="4">DSM 2933</strain>
    </source>
</reference>
<dbReference type="GO" id="GO:0046872">
    <property type="term" value="F:metal ion binding"/>
    <property type="evidence" value="ECO:0007669"/>
    <property type="project" value="InterPro"/>
</dbReference>
<evidence type="ECO:0000313" key="3">
    <source>
        <dbReference type="EMBL" id="KNY26398.1"/>
    </source>
</evidence>
<dbReference type="CDD" id="cd14254">
    <property type="entry name" value="Dockerin_II"/>
    <property type="match status" value="1"/>
</dbReference>
<sequence length="638" mass="71372">MKSVFRKLISILLILTLVMGHVLVSNSIDYTTCIPEQITISATHDPSKVLNFTWTVKDMNLVEGNVLQVMEKTLSTKFDPLKALKFSAIARKGFNMPGKLVIKASANILKPDTEYLYRVGNEIANIWSEGSFKTTIDSSKDTDINFVYIADPQVYGNDSKAASATFEKIYNKYPNSNFTYIAGDFTDGDNNESEWEALFNGGGLYPNGGQKLFANKITVGTQGNHDWVGLADHFSFPSSYGLDTVYSFDAGPVHFIVLNSNYCYQAMSEFQKEIAWLENDVKESQKPWKIVLMHKPIYSGSYHVYENDTRFLRLYLAPALARLGIDAVLGGHDHVYTRGFVDLKGNNVKPLMLTDETAVQPKSTNELGIEYKPVLFMGNCTSGGLKWYPPCEYTVYPDDPLAENYTFLEKNSMGITDKHEYQTYTHVNVSKNKLSFTTEMFHYDLVKDEITTEPFVYDKYSIMKENTYSPTTTPAKTCKISGYVNVEFSNSAESAGEVKSGFNIGLVGKNLNAKTDANGYFEIANIPVDNEATTIIVSKPGYLKKTISNVTINEDKELFSKTNPLFIIAGDIDQNDSINMADIAEIAKAYNSVKDSSLYRIDADFNADGVINIKDIMIAAKRFNKVSEDFNELNSALF</sequence>
<dbReference type="SUPFAM" id="SSF56300">
    <property type="entry name" value="Metallo-dependent phosphatases"/>
    <property type="match status" value="1"/>
</dbReference>
<dbReference type="InterPro" id="IPR002105">
    <property type="entry name" value="Dockerin_1_rpt"/>
</dbReference>
<keyword evidence="1" id="KW-0732">Signal</keyword>
<proteinExistence type="predicted"/>
<comment type="caution">
    <text evidence="3">The sequence shown here is derived from an EMBL/GenBank/DDBJ whole genome shotgun (WGS) entry which is preliminary data.</text>
</comment>
<evidence type="ECO:0000313" key="4">
    <source>
        <dbReference type="Proteomes" id="UP000036923"/>
    </source>
</evidence>
<dbReference type="Gene3D" id="3.60.21.10">
    <property type="match status" value="1"/>
</dbReference>
<dbReference type="SUPFAM" id="SSF49464">
    <property type="entry name" value="Carboxypeptidase regulatory domain-like"/>
    <property type="match status" value="1"/>
</dbReference>
<dbReference type="PANTHER" id="PTHR22953">
    <property type="entry name" value="ACID PHOSPHATASE RELATED"/>
    <property type="match status" value="1"/>
</dbReference>
<feature type="domain" description="Dockerin" evidence="2">
    <location>
        <begin position="565"/>
        <end position="632"/>
    </location>
</feature>
<dbReference type="STRING" id="398512.Bccel_1660"/>
<dbReference type="PROSITE" id="PS00018">
    <property type="entry name" value="EF_HAND_1"/>
    <property type="match status" value="1"/>
</dbReference>
<dbReference type="Pfam" id="PF00149">
    <property type="entry name" value="Metallophos"/>
    <property type="match status" value="1"/>
</dbReference>
<dbReference type="InterPro" id="IPR008963">
    <property type="entry name" value="Purple_acid_Pase-like_N"/>
</dbReference>
<dbReference type="eggNOG" id="COG1409">
    <property type="taxonomic scope" value="Bacteria"/>
</dbReference>
<dbReference type="OrthoDB" id="9809781at2"/>
<protein>
    <submittedName>
        <fullName evidence="3">Metallophosphoesterase</fullName>
    </submittedName>
</protein>
<evidence type="ECO:0000259" key="2">
    <source>
        <dbReference type="PROSITE" id="PS51766"/>
    </source>
</evidence>
<dbReference type="PROSITE" id="PS51766">
    <property type="entry name" value="DOCKERIN"/>
    <property type="match status" value="1"/>
</dbReference>
<keyword evidence="4" id="KW-1185">Reference proteome</keyword>
<dbReference type="RefSeq" id="WP_036941407.1">
    <property type="nucleotide sequence ID" value="NZ_JQKC01000015.1"/>
</dbReference>
<dbReference type="InterPro" id="IPR036439">
    <property type="entry name" value="Dockerin_dom_sf"/>
</dbReference>
<dbReference type="InterPro" id="IPR018247">
    <property type="entry name" value="EF_Hand_1_Ca_BS"/>
</dbReference>